<dbReference type="OrthoDB" id="409725at2759"/>
<evidence type="ECO:0000313" key="11">
    <source>
        <dbReference type="EMBL" id="EOY10742.1"/>
    </source>
</evidence>
<dbReference type="GO" id="GO:0008643">
    <property type="term" value="P:carbohydrate transport"/>
    <property type="evidence" value="ECO:0000318"/>
    <property type="project" value="GO_Central"/>
</dbReference>
<dbReference type="HOGENOM" id="CLU_048643_4_0_1"/>
<organism evidence="11 12">
    <name type="scientific">Theobroma cacao</name>
    <name type="common">Cacao</name>
    <name type="synonym">Cocoa</name>
    <dbReference type="NCBI Taxonomy" id="3641"/>
    <lineage>
        <taxon>Eukaryota</taxon>
        <taxon>Viridiplantae</taxon>
        <taxon>Streptophyta</taxon>
        <taxon>Embryophyta</taxon>
        <taxon>Tracheophyta</taxon>
        <taxon>Spermatophyta</taxon>
        <taxon>Magnoliopsida</taxon>
        <taxon>eudicotyledons</taxon>
        <taxon>Gunneridae</taxon>
        <taxon>Pentapetalae</taxon>
        <taxon>rosids</taxon>
        <taxon>malvids</taxon>
        <taxon>Malvales</taxon>
        <taxon>Malvaceae</taxon>
        <taxon>Byttnerioideae</taxon>
        <taxon>Theobroma</taxon>
    </lineage>
</organism>
<comment type="similarity">
    <text evidence="2 10">Belongs to the SWEET sugar transporter family.</text>
</comment>
<dbReference type="InterPro" id="IPR047664">
    <property type="entry name" value="SWEET"/>
</dbReference>
<feature type="transmembrane region" description="Helical" evidence="10">
    <location>
        <begin position="71"/>
        <end position="94"/>
    </location>
</feature>
<evidence type="ECO:0000256" key="3">
    <source>
        <dbReference type="ARBA" id="ARBA00022448"/>
    </source>
</evidence>
<dbReference type="FunFam" id="1.20.1280.290:FF:000003">
    <property type="entry name" value="Bidirectional sugar transporter SWEET"/>
    <property type="match status" value="1"/>
</dbReference>
<dbReference type="FunFam" id="1.20.1280.290:FF:000001">
    <property type="entry name" value="Bidirectional sugar transporter SWEET"/>
    <property type="match status" value="1"/>
</dbReference>
<evidence type="ECO:0000256" key="2">
    <source>
        <dbReference type="ARBA" id="ARBA00007809"/>
    </source>
</evidence>
<dbReference type="PANTHER" id="PTHR10791:SF134">
    <property type="entry name" value="BIDIRECTIONAL SUGAR TRANSPORTER SWEET9"/>
    <property type="match status" value="1"/>
</dbReference>
<dbReference type="Proteomes" id="UP000026915">
    <property type="component" value="Chromosome 5"/>
</dbReference>
<evidence type="ECO:0000256" key="5">
    <source>
        <dbReference type="ARBA" id="ARBA00022597"/>
    </source>
</evidence>
<proteinExistence type="inferred from homology"/>
<evidence type="ECO:0000256" key="7">
    <source>
        <dbReference type="ARBA" id="ARBA00022737"/>
    </source>
</evidence>
<feature type="transmembrane region" description="Helical" evidence="10">
    <location>
        <begin position="12"/>
        <end position="36"/>
    </location>
</feature>
<dbReference type="EMBL" id="CM001883">
    <property type="protein sequence ID" value="EOY10742.1"/>
    <property type="molecule type" value="Genomic_DNA"/>
</dbReference>
<evidence type="ECO:0000256" key="9">
    <source>
        <dbReference type="ARBA" id="ARBA00023136"/>
    </source>
</evidence>
<name>A0A061F255_THECC</name>
<dbReference type="GO" id="GO:0008515">
    <property type="term" value="F:sucrose transmembrane transporter activity"/>
    <property type="evidence" value="ECO:0007669"/>
    <property type="project" value="UniProtKB-ARBA"/>
</dbReference>
<evidence type="ECO:0000256" key="1">
    <source>
        <dbReference type="ARBA" id="ARBA00004651"/>
    </source>
</evidence>
<dbReference type="Gene3D" id="1.20.1280.290">
    <property type="match status" value="2"/>
</dbReference>
<comment type="subcellular location">
    <subcellularLocation>
        <location evidence="1 10">Cell membrane</location>
        <topology evidence="1 10">Multi-pass membrane protein</topology>
    </subcellularLocation>
</comment>
<feature type="transmembrane region" description="Helical" evidence="10">
    <location>
        <begin position="132"/>
        <end position="154"/>
    </location>
</feature>
<protein>
    <recommendedName>
        <fullName evidence="10">Bidirectional sugar transporter SWEET</fullName>
    </recommendedName>
</protein>
<gene>
    <name evidence="11" type="ORF">TCM_026043</name>
</gene>
<evidence type="ECO:0000256" key="8">
    <source>
        <dbReference type="ARBA" id="ARBA00022989"/>
    </source>
</evidence>
<feature type="transmembrane region" description="Helical" evidence="10">
    <location>
        <begin position="106"/>
        <end position="126"/>
    </location>
</feature>
<evidence type="ECO:0000313" key="12">
    <source>
        <dbReference type="Proteomes" id="UP000026915"/>
    </source>
</evidence>
<dbReference type="PANTHER" id="PTHR10791">
    <property type="entry name" value="RAG1-ACTIVATING PROTEIN 1"/>
    <property type="match status" value="1"/>
</dbReference>
<evidence type="ECO:0000256" key="6">
    <source>
        <dbReference type="ARBA" id="ARBA00022692"/>
    </source>
</evidence>
<dbReference type="GO" id="GO:0051119">
    <property type="term" value="F:sugar transmembrane transporter activity"/>
    <property type="evidence" value="ECO:0000318"/>
    <property type="project" value="GO_Central"/>
</dbReference>
<keyword evidence="7" id="KW-0677">Repeat</keyword>
<dbReference type="Gramene" id="Tc05v2_t021690.1">
    <property type="protein sequence ID" value="Tc05v2_p021690.1"/>
    <property type="gene ID" value="Tc05v2_g021690"/>
</dbReference>
<keyword evidence="5 10" id="KW-0762">Sugar transport</keyword>
<comment type="function">
    <text evidence="10">Mediates both low-affinity uptake and efflux of sugar across the membrane.</text>
</comment>
<dbReference type="Pfam" id="PF03083">
    <property type="entry name" value="MtN3_slv"/>
    <property type="match status" value="2"/>
</dbReference>
<keyword evidence="9 10" id="KW-0472">Membrane</keyword>
<keyword evidence="12" id="KW-1185">Reference proteome</keyword>
<feature type="transmembrane region" description="Helical" evidence="10">
    <location>
        <begin position="193"/>
        <end position="214"/>
    </location>
</feature>
<dbReference type="KEGG" id="tcc:18599966"/>
<keyword evidence="3 10" id="KW-0813">Transport</keyword>
<keyword evidence="8 10" id="KW-1133">Transmembrane helix</keyword>
<evidence type="ECO:0000256" key="4">
    <source>
        <dbReference type="ARBA" id="ARBA00022475"/>
    </source>
</evidence>
<sequence>MGFLAPHHQLAFIFGLLGNIVSFLVFLAPVPTFYQICKKKTAEGYHSIPYMVALSSAMMLLYYGILKTNAVLIISINVIGCAIEIVYLVLYIIYAPKREKVSTMKFILLFNMGGYGLIILLTNLLTEGSKRVTVMGWICAVYNVAVFASPLSIMRHVVRTKSVEHMPFSLSLFLTLCATMWFFYGLFMMDFFIALPNVLGFLFGIAQMILYVTYKNANKDVEMQKEVDIELKQGSLEDVNPCKADQQQKMKEIKINVTEKPVESDKMNNVWSRQWRNSKSKLERQSSMSRMEDRYLVRREY</sequence>
<dbReference type="GO" id="GO:0016020">
    <property type="term" value="C:membrane"/>
    <property type="evidence" value="ECO:0000318"/>
    <property type="project" value="GO_Central"/>
</dbReference>
<dbReference type="Gramene" id="EOY10742">
    <property type="protein sequence ID" value="EOY10742"/>
    <property type="gene ID" value="TCM_026043"/>
</dbReference>
<dbReference type="FunCoup" id="A0A061F255">
    <property type="interactions" value="518"/>
</dbReference>
<dbReference type="OMA" id="FIMLPNV"/>
<dbReference type="InParanoid" id="A0A061F255"/>
<dbReference type="AlphaFoldDB" id="A0A061F255"/>
<feature type="transmembrane region" description="Helical" evidence="10">
    <location>
        <begin position="48"/>
        <end position="65"/>
    </location>
</feature>
<accession>A0A061F255</accession>
<dbReference type="GO" id="GO:0005886">
    <property type="term" value="C:plasma membrane"/>
    <property type="evidence" value="ECO:0007669"/>
    <property type="project" value="UniProtKB-SubCell"/>
</dbReference>
<feature type="transmembrane region" description="Helical" evidence="10">
    <location>
        <begin position="166"/>
        <end position="187"/>
    </location>
</feature>
<dbReference type="eggNOG" id="KOG1623">
    <property type="taxonomic scope" value="Eukaryota"/>
</dbReference>
<keyword evidence="6 10" id="KW-0812">Transmembrane</keyword>
<evidence type="ECO:0000256" key="10">
    <source>
        <dbReference type="RuleBase" id="RU910715"/>
    </source>
</evidence>
<dbReference type="InterPro" id="IPR004316">
    <property type="entry name" value="SWEET_rpt"/>
</dbReference>
<keyword evidence="4" id="KW-1003">Cell membrane</keyword>
<reference evidence="11 12" key="1">
    <citation type="journal article" date="2013" name="Genome Biol.">
        <title>The genome sequence of the most widely cultivated cacao type and its use to identify candidate genes regulating pod color.</title>
        <authorList>
            <person name="Motamayor J.C."/>
            <person name="Mockaitis K."/>
            <person name="Schmutz J."/>
            <person name="Haiminen N."/>
            <person name="Iii D.L."/>
            <person name="Cornejo O."/>
            <person name="Findley S.D."/>
            <person name="Zheng P."/>
            <person name="Utro F."/>
            <person name="Royaert S."/>
            <person name="Saski C."/>
            <person name="Jenkins J."/>
            <person name="Podicheti R."/>
            <person name="Zhao M."/>
            <person name="Scheffler B.E."/>
            <person name="Stack J.C."/>
            <person name="Feltus F.A."/>
            <person name="Mustiga G.M."/>
            <person name="Amores F."/>
            <person name="Phillips W."/>
            <person name="Marelli J.P."/>
            <person name="May G.D."/>
            <person name="Shapiro H."/>
            <person name="Ma J."/>
            <person name="Bustamante C.D."/>
            <person name="Schnell R.J."/>
            <person name="Main D."/>
            <person name="Gilbert D."/>
            <person name="Parida L."/>
            <person name="Kuhn D.N."/>
        </authorList>
    </citation>
    <scope>NUCLEOTIDE SEQUENCE [LARGE SCALE GENOMIC DNA]</scope>
    <source>
        <strain evidence="12">cv. Matina 1-6</strain>
    </source>
</reference>